<dbReference type="RefSeq" id="WP_185038657.1">
    <property type="nucleotide sequence ID" value="NZ_BAABFG010000005.1"/>
</dbReference>
<name>A0A7W7GU80_9ACTN</name>
<proteinExistence type="predicted"/>
<organism evidence="1 2">
    <name type="scientific">Actinoplanes octamycinicus</name>
    <dbReference type="NCBI Taxonomy" id="135948"/>
    <lineage>
        <taxon>Bacteria</taxon>
        <taxon>Bacillati</taxon>
        <taxon>Actinomycetota</taxon>
        <taxon>Actinomycetes</taxon>
        <taxon>Micromonosporales</taxon>
        <taxon>Micromonosporaceae</taxon>
        <taxon>Actinoplanes</taxon>
    </lineage>
</organism>
<comment type="caution">
    <text evidence="1">The sequence shown here is derived from an EMBL/GenBank/DDBJ whole genome shotgun (WGS) entry which is preliminary data.</text>
</comment>
<keyword evidence="2" id="KW-1185">Reference proteome</keyword>
<dbReference type="AlphaFoldDB" id="A0A7W7GU80"/>
<gene>
    <name evidence="1" type="ORF">BJY16_001828</name>
</gene>
<evidence type="ECO:0000313" key="1">
    <source>
        <dbReference type="EMBL" id="MBB4738369.1"/>
    </source>
</evidence>
<sequence length="98" mass="10269">MTDKPIAGNVDDVLSLCRALRDAPGLLGLSSADEVTLFEQVALAEQAAMAKPAALLEMATHVRAIRYLLVEIADGPISAFMADDAARIVGDGVGRLFS</sequence>
<reference evidence="1 2" key="1">
    <citation type="submission" date="2020-08" db="EMBL/GenBank/DDBJ databases">
        <title>Sequencing the genomes of 1000 actinobacteria strains.</title>
        <authorList>
            <person name="Klenk H.-P."/>
        </authorList>
    </citation>
    <scope>NUCLEOTIDE SEQUENCE [LARGE SCALE GENOMIC DNA]</scope>
    <source>
        <strain evidence="1 2">DSM 45809</strain>
    </source>
</reference>
<dbReference type="Proteomes" id="UP000546162">
    <property type="component" value="Unassembled WGS sequence"/>
</dbReference>
<dbReference type="EMBL" id="JACHNB010000001">
    <property type="protein sequence ID" value="MBB4738369.1"/>
    <property type="molecule type" value="Genomic_DNA"/>
</dbReference>
<protein>
    <submittedName>
        <fullName evidence="1">Uncharacterized protein</fullName>
    </submittedName>
</protein>
<evidence type="ECO:0000313" key="2">
    <source>
        <dbReference type="Proteomes" id="UP000546162"/>
    </source>
</evidence>
<accession>A0A7W7GU80</accession>